<gene>
    <name evidence="4" type="ORF">AS030_07545</name>
</gene>
<evidence type="ECO:0000313" key="4">
    <source>
        <dbReference type="EMBL" id="KSU85351.1"/>
    </source>
</evidence>
<reference evidence="4 5" key="1">
    <citation type="journal article" date="2014" name="Antonie Van Leeuwenhoek">
        <title>Fictibacillus enclensis sp. nov., isolated from marine sediment.</title>
        <authorList>
            <person name="Dastager S.G."/>
            <person name="Mawlankar R."/>
            <person name="Srinivasan K."/>
            <person name="Tang S.K."/>
            <person name="Lee J.C."/>
            <person name="Ramana V.V."/>
            <person name="Shouche Y.S."/>
        </authorList>
    </citation>
    <scope>NUCLEOTIDE SEQUENCE [LARGE SCALE GENOMIC DNA]</scope>
    <source>
        <strain evidence="4 5">NIO-1003</strain>
    </source>
</reference>
<dbReference type="CDD" id="cd04735">
    <property type="entry name" value="OYE_like_4_FMN"/>
    <property type="match status" value="1"/>
</dbReference>
<comment type="caution">
    <text evidence="4">The sequence shown here is derived from an EMBL/GenBank/DDBJ whole genome shotgun (WGS) entry which is preliminary data.</text>
</comment>
<keyword evidence="1" id="KW-0285">Flavoprotein</keyword>
<accession>A0A0V8JDY2</accession>
<keyword evidence="2" id="KW-0560">Oxidoreductase</keyword>
<evidence type="ECO:0000313" key="5">
    <source>
        <dbReference type="Proteomes" id="UP000054099"/>
    </source>
</evidence>
<dbReference type="InterPro" id="IPR001155">
    <property type="entry name" value="OxRdtase_FMN_N"/>
</dbReference>
<dbReference type="InterPro" id="IPR013785">
    <property type="entry name" value="Aldolase_TIM"/>
</dbReference>
<keyword evidence="5" id="KW-1185">Reference proteome</keyword>
<evidence type="ECO:0000259" key="3">
    <source>
        <dbReference type="Pfam" id="PF00724"/>
    </source>
</evidence>
<dbReference type="OrthoDB" id="9772736at2"/>
<dbReference type="EMBL" id="LNQN01000001">
    <property type="protein sequence ID" value="KSU85351.1"/>
    <property type="molecule type" value="Genomic_DNA"/>
</dbReference>
<protein>
    <submittedName>
        <fullName evidence="4">NADH-dependent flavin oxidoreductase</fullName>
    </submittedName>
</protein>
<feature type="domain" description="NADH:flavin oxidoreductase/NADH oxidase N-terminal" evidence="3">
    <location>
        <begin position="12"/>
        <end position="343"/>
    </location>
</feature>
<dbReference type="SUPFAM" id="SSF51395">
    <property type="entry name" value="FMN-linked oxidoreductases"/>
    <property type="match status" value="1"/>
</dbReference>
<dbReference type="AlphaFoldDB" id="A0A0V8JDY2"/>
<evidence type="ECO:0000256" key="1">
    <source>
        <dbReference type="ARBA" id="ARBA00022630"/>
    </source>
</evidence>
<dbReference type="GO" id="GO:0016491">
    <property type="term" value="F:oxidoreductase activity"/>
    <property type="evidence" value="ECO:0007669"/>
    <property type="project" value="UniProtKB-KW"/>
</dbReference>
<proteinExistence type="predicted"/>
<name>A0A0V8JDY2_9BACL</name>
<dbReference type="Pfam" id="PF00724">
    <property type="entry name" value="Oxidored_FMN"/>
    <property type="match status" value="1"/>
</dbReference>
<sequence length="380" mass="42113">MTNQYQPLLDDFTFDNGISLKNRVVMAPMTNFSSNEDGTVSDSEVNYYIRRSKGAGMVITACAYVSPSGKGFPGEFGTHNDEMIPSLRRLAESIKQEGAKAVLQVFHGGRMCPPDLVPDGDVVSASAVAPEQKTATGEQPLPRELTDEEIQSVIRDFGESARRAIEAGFDGIEIHGANGYLIQQFFSPHSNQRTDRWGGTIKERMAFPLAVIDEVKSAVKKHAKEPFLVGYRFSPEEPETPGITMDETLLLVDELAKKQLDYVHVSLMDFWSVPRRGVDDTRSRMEIIQERVGNKVPVIGVGSIYSADDALKAIKTGVPLIAIGRELIIDPDWVQKIEEGRASEIQTKLKKDAQHELVVPDALWQAIINTPGWFPVEENQ</sequence>
<dbReference type="PANTHER" id="PTHR43656:SF2">
    <property type="entry name" value="BINDING OXIDOREDUCTASE, PUTATIVE (AFU_ORTHOLOGUE AFUA_2G08260)-RELATED"/>
    <property type="match status" value="1"/>
</dbReference>
<dbReference type="Gene3D" id="3.20.20.70">
    <property type="entry name" value="Aldolase class I"/>
    <property type="match status" value="1"/>
</dbReference>
<dbReference type="PANTHER" id="PTHR43656">
    <property type="entry name" value="BINDING OXIDOREDUCTASE, PUTATIVE (AFU_ORTHOLOGUE AFUA_2G08260)-RELATED"/>
    <property type="match status" value="1"/>
</dbReference>
<dbReference type="RefSeq" id="WP_061970091.1">
    <property type="nucleotide sequence ID" value="NZ_FMAV01000001.1"/>
</dbReference>
<dbReference type="InterPro" id="IPR051799">
    <property type="entry name" value="NADH_flavin_oxidoreductase"/>
</dbReference>
<organism evidence="4 5">
    <name type="scientific">Fictibacillus enclensis</name>
    <dbReference type="NCBI Taxonomy" id="1017270"/>
    <lineage>
        <taxon>Bacteria</taxon>
        <taxon>Bacillati</taxon>
        <taxon>Bacillota</taxon>
        <taxon>Bacilli</taxon>
        <taxon>Bacillales</taxon>
        <taxon>Fictibacillaceae</taxon>
        <taxon>Fictibacillus</taxon>
    </lineage>
</organism>
<dbReference type="Proteomes" id="UP000054099">
    <property type="component" value="Unassembled WGS sequence"/>
</dbReference>
<evidence type="ECO:0000256" key="2">
    <source>
        <dbReference type="ARBA" id="ARBA00023002"/>
    </source>
</evidence>
<dbReference type="GO" id="GO:0010181">
    <property type="term" value="F:FMN binding"/>
    <property type="evidence" value="ECO:0007669"/>
    <property type="project" value="InterPro"/>
</dbReference>